<accession>A0A9E7PKT4</accession>
<dbReference type="RefSeq" id="WP_257742136.1">
    <property type="nucleotide sequence ID" value="NZ_CP096115.1"/>
</dbReference>
<dbReference type="EMBL" id="CP096115">
    <property type="protein sequence ID" value="UUX91985.1"/>
    <property type="molecule type" value="Genomic_DNA"/>
</dbReference>
<name>A0A9E7PKT4_9EURY</name>
<feature type="transmembrane region" description="Helical" evidence="1">
    <location>
        <begin position="63"/>
        <end position="85"/>
    </location>
</feature>
<keyword evidence="3" id="KW-1185">Reference proteome</keyword>
<feature type="transmembrane region" description="Helical" evidence="1">
    <location>
        <begin position="7"/>
        <end position="32"/>
    </location>
</feature>
<feature type="transmembrane region" description="Helical" evidence="1">
    <location>
        <begin position="97"/>
        <end position="121"/>
    </location>
</feature>
<feature type="transmembrane region" description="Helical" evidence="1">
    <location>
        <begin position="127"/>
        <end position="147"/>
    </location>
</feature>
<sequence length="152" mass="16374">MKNNSIIILIILISEVIILAGSAGMPIISGIANPENMDSNMPIIPGENHPGEEMNKKGDGMYIYLKTFVSALNLGLTFPLFMIYAGIYRKVKSSFTLGLMAVIFALGMYAITSNPAIITLFGGFPGYIGIFQIVPDLCATAALIILIRISLE</sequence>
<dbReference type="GeneID" id="74308344"/>
<dbReference type="Proteomes" id="UP001060368">
    <property type="component" value="Chromosome"/>
</dbReference>
<keyword evidence="1" id="KW-1133">Transmembrane helix</keyword>
<keyword evidence="1" id="KW-0812">Transmembrane</keyword>
<reference evidence="2" key="1">
    <citation type="submission" date="2022-04" db="EMBL/GenBank/DDBJ databases">
        <title>Complete genome of Methanoplanus endosymbiosus DSM 3599.</title>
        <authorList>
            <person name="Chen S.-C."/>
            <person name="You Y.-T."/>
            <person name="Zhou Y.-Z."/>
            <person name="Lai M.-C."/>
        </authorList>
    </citation>
    <scope>NUCLEOTIDE SEQUENCE</scope>
    <source>
        <strain evidence="2">DSM 3599</strain>
    </source>
</reference>
<evidence type="ECO:0000313" key="2">
    <source>
        <dbReference type="EMBL" id="UUX91985.1"/>
    </source>
</evidence>
<proteinExistence type="predicted"/>
<dbReference type="Pfam" id="PF26119">
    <property type="entry name" value="DUF8036"/>
    <property type="match status" value="1"/>
</dbReference>
<dbReference type="KEGG" id="mend:L6E24_11545"/>
<evidence type="ECO:0000256" key="1">
    <source>
        <dbReference type="SAM" id="Phobius"/>
    </source>
</evidence>
<organism evidence="2 3">
    <name type="scientific">Methanoplanus endosymbiosus</name>
    <dbReference type="NCBI Taxonomy" id="33865"/>
    <lineage>
        <taxon>Archaea</taxon>
        <taxon>Methanobacteriati</taxon>
        <taxon>Methanobacteriota</taxon>
        <taxon>Stenosarchaea group</taxon>
        <taxon>Methanomicrobia</taxon>
        <taxon>Methanomicrobiales</taxon>
        <taxon>Methanomicrobiaceae</taxon>
        <taxon>Methanoplanus</taxon>
    </lineage>
</organism>
<keyword evidence="1" id="KW-0472">Membrane</keyword>
<dbReference type="InterPro" id="IPR058349">
    <property type="entry name" value="DUF8036"/>
</dbReference>
<gene>
    <name evidence="2" type="ORF">L6E24_11545</name>
</gene>
<evidence type="ECO:0000313" key="3">
    <source>
        <dbReference type="Proteomes" id="UP001060368"/>
    </source>
</evidence>
<protein>
    <submittedName>
        <fullName evidence="2">Uncharacterized protein</fullName>
    </submittedName>
</protein>
<dbReference type="AlphaFoldDB" id="A0A9E7PKT4"/>